<gene>
    <name evidence="2" type="ORF">YS_M60-F11.019</name>
</gene>
<dbReference type="InterPro" id="IPR039476">
    <property type="entry name" value="P2CMN_synthase_LarB"/>
</dbReference>
<dbReference type="InterPro" id="IPR000031">
    <property type="entry name" value="PurE_dom"/>
</dbReference>
<dbReference type="NCBIfam" id="NF033503">
    <property type="entry name" value="LarB"/>
    <property type="match status" value="1"/>
</dbReference>
<dbReference type="SMART" id="SM01001">
    <property type="entry name" value="AIRC"/>
    <property type="match status" value="1"/>
</dbReference>
<feature type="domain" description="PurE" evidence="1">
    <location>
        <begin position="125"/>
        <end position="257"/>
    </location>
</feature>
<organism evidence="2">
    <name type="scientific">Chloracidobacterium thermophilum</name>
    <dbReference type="NCBI Taxonomy" id="458033"/>
    <lineage>
        <taxon>Bacteria</taxon>
        <taxon>Pseudomonadati</taxon>
        <taxon>Acidobacteriota</taxon>
        <taxon>Terriglobia</taxon>
        <taxon>Terriglobales</taxon>
        <taxon>Acidobacteriaceae</taxon>
        <taxon>Chloracidobacterium</taxon>
    </lineage>
</organism>
<dbReference type="GO" id="GO:0006189">
    <property type="term" value="P:'de novo' IMP biosynthetic process"/>
    <property type="evidence" value="ECO:0007669"/>
    <property type="project" value="InterPro"/>
</dbReference>
<sequence>MTHEALKELLLAVRQGSCTPEAALAQLAGLPSEQLVGDDGQPFATLDHGRALRQGFPEVVYGASKTPEQVAAIVARMYPRQPNMLVTRASEATYQAVKALAPEAQWDALSRLLFIHRDKTRYGVGRIAVVCAGTTDLPVAREALLTCEIMGNETTLVADVGVAGLHRLLGHLETLRQARVIVCVAGMEAALASVVGGLVAVPVIAVPTSVGYGTALGGITALLSMLNSCAPNVTVVNIDNGFGAGFIASLINRQPGVPKTTD</sequence>
<proteinExistence type="predicted"/>
<dbReference type="EMBL" id="EF531339">
    <property type="protein sequence ID" value="ABV27369.1"/>
    <property type="molecule type" value="Genomic_DNA"/>
</dbReference>
<dbReference type="Pfam" id="PF00731">
    <property type="entry name" value="AIRC"/>
    <property type="match status" value="1"/>
</dbReference>
<protein>
    <submittedName>
        <fullName evidence="2">Ncair mutase</fullName>
    </submittedName>
</protein>
<dbReference type="GO" id="GO:0016787">
    <property type="term" value="F:hydrolase activity"/>
    <property type="evidence" value="ECO:0007669"/>
    <property type="project" value="InterPro"/>
</dbReference>
<dbReference type="Gene3D" id="3.40.50.1970">
    <property type="match status" value="1"/>
</dbReference>
<name>A8DJC6_9BACT</name>
<evidence type="ECO:0000313" key="2">
    <source>
        <dbReference type="EMBL" id="ABV27369.1"/>
    </source>
</evidence>
<accession>A8DJC6</accession>
<dbReference type="PANTHER" id="PTHR43064:SF1">
    <property type="entry name" value="SLL1489 PROTEIN"/>
    <property type="match status" value="1"/>
</dbReference>
<evidence type="ECO:0000259" key="1">
    <source>
        <dbReference type="SMART" id="SM01001"/>
    </source>
</evidence>
<dbReference type="PANTHER" id="PTHR43064">
    <property type="entry name" value="PHOSPHORIBOSYLAMINOIMIDAZOLE CARBOXYLASE-RELATED"/>
    <property type="match status" value="1"/>
</dbReference>
<reference evidence="2" key="1">
    <citation type="journal article" date="2007" name="Science">
        <title>Candidatus Chloracidobacterium thermophilum: an aerobic phototrophic Acidobacterium.</title>
        <authorList>
            <person name="Bryant D.A."/>
            <person name="Costas A.M."/>
            <person name="Maresca J.A."/>
            <person name="Chew A.G."/>
            <person name="Klatt C.G."/>
            <person name="Bateson M.M."/>
            <person name="Tallon L.J."/>
            <person name="Hostetler J."/>
            <person name="Nelson W.C."/>
            <person name="Heidelberg J.F."/>
            <person name="Ward D.M."/>
        </authorList>
    </citation>
    <scope>NUCLEOTIDE SEQUENCE</scope>
</reference>
<dbReference type="SUPFAM" id="SSF52255">
    <property type="entry name" value="N5-CAIR mutase (phosphoribosylaminoimidazole carboxylase, PurE)"/>
    <property type="match status" value="1"/>
</dbReference>
<dbReference type="AlphaFoldDB" id="A8DJC6"/>